<accession>A0A1G7V0N1</accession>
<evidence type="ECO:0000313" key="6">
    <source>
        <dbReference type="Proteomes" id="UP000199415"/>
    </source>
</evidence>
<evidence type="ECO:0000256" key="3">
    <source>
        <dbReference type="ARBA" id="ARBA00023219"/>
    </source>
</evidence>
<dbReference type="EMBL" id="FNCE01000019">
    <property type="protein sequence ID" value="SDG53425.1"/>
    <property type="molecule type" value="Genomic_DNA"/>
</dbReference>
<dbReference type="STRING" id="1082479.SAMN05216241_11918"/>
<dbReference type="InterPro" id="IPR020991">
    <property type="entry name" value="Connector_podovirus"/>
</dbReference>
<dbReference type="Proteomes" id="UP000199415">
    <property type="component" value="Unassembled WGS sequence"/>
</dbReference>
<gene>
    <name evidence="5" type="ORF">SAMN05216241_11918</name>
</gene>
<evidence type="ECO:0000256" key="2">
    <source>
        <dbReference type="ARBA" id="ARBA00022612"/>
    </source>
</evidence>
<sequence length="528" mass="56843">MSELDPQTVLTRFQRAKERRGAWESHWQDCVDHTLPQRAAGVGMAEPGGQRHERLFDATAGDAAEQLAASLLAELTPPWSRWFGLTPGAALDAADREALTPRLATAETVVQGHLDRSNLATELHQCYLDLVTVGTACLLFEEAPVGARSAFRFTAVPMREAVLDEGPHGQLDVVFRATSMTPDQLAARYGADALPPTLAEAAEGRGDDTRHSVVEAVIPDGHAYSYMAVLDRAMDGGEPIQLASGRFAQSPFIAFRWMKAPGETYGRSPVMRALPDIKTANKVVELTLKNASIAVSGIWQADDDGVLNPASIQLAPGTIIPKAMGSNGLQPLQTPGSFDVSDLVLSDLRQRIRSAMLVDQLGAGSRTDVTATEVLERSAEVTRVLGATYGRLQAELLTPLIQRALAVLARRGEVEPFSLDGRFVELQHRSPLAQVQARKDVANTVAWIERVAQVGQAGLDAVDIPETARWLGRTLGVPDELMRSDAAITERRVQRQQQAEADAPRERPAASEAAQGTATSPTGRVADG</sequence>
<evidence type="ECO:0000256" key="1">
    <source>
        <dbReference type="ARBA" id="ARBA00004328"/>
    </source>
</evidence>
<name>A0A1G7V0N1_9PROT</name>
<evidence type="ECO:0000313" key="5">
    <source>
        <dbReference type="EMBL" id="SDG53425.1"/>
    </source>
</evidence>
<dbReference type="Pfam" id="PF12236">
    <property type="entry name" value="Head-tail_con"/>
    <property type="match status" value="1"/>
</dbReference>
<comment type="subcellular location">
    <subcellularLocation>
        <location evidence="1">Virion</location>
    </subcellularLocation>
</comment>
<dbReference type="OrthoDB" id="1666403at2"/>
<proteinExistence type="predicted"/>
<dbReference type="RefSeq" id="WP_090022412.1">
    <property type="nucleotide sequence ID" value="NZ_FNCE01000019.1"/>
</dbReference>
<evidence type="ECO:0000256" key="4">
    <source>
        <dbReference type="SAM" id="MobiDB-lite"/>
    </source>
</evidence>
<feature type="region of interest" description="Disordered" evidence="4">
    <location>
        <begin position="489"/>
        <end position="528"/>
    </location>
</feature>
<reference evidence="5 6" key="1">
    <citation type="submission" date="2016-10" db="EMBL/GenBank/DDBJ databases">
        <authorList>
            <person name="de Groot N.N."/>
        </authorList>
    </citation>
    <scope>NUCLEOTIDE SEQUENCE [LARGE SCALE GENOMIC DNA]</scope>
    <source>
        <strain evidence="5 6">DSM 25584</strain>
    </source>
</reference>
<dbReference type="AlphaFoldDB" id="A0A1G7V0N1"/>
<organism evidence="5 6">
    <name type="scientific">Limimonas halophila</name>
    <dbReference type="NCBI Taxonomy" id="1082479"/>
    <lineage>
        <taxon>Bacteria</taxon>
        <taxon>Pseudomonadati</taxon>
        <taxon>Pseudomonadota</taxon>
        <taxon>Alphaproteobacteria</taxon>
        <taxon>Rhodospirillales</taxon>
        <taxon>Rhodovibrionaceae</taxon>
        <taxon>Limimonas</taxon>
    </lineage>
</organism>
<keyword evidence="3" id="KW-0231">Viral genome packaging</keyword>
<keyword evidence="2" id="KW-1188">Viral release from host cell</keyword>
<protein>
    <submittedName>
        <fullName evidence="5">Bacteriophage head to tail connecting protein</fullName>
    </submittedName>
</protein>
<keyword evidence="6" id="KW-1185">Reference proteome</keyword>